<protein>
    <submittedName>
        <fullName evidence="2">Uncharacterized protein</fullName>
    </submittedName>
</protein>
<keyword evidence="1" id="KW-0732">Signal</keyword>
<gene>
    <name evidence="2" type="ORF">B0F90DRAFT_1656025</name>
</gene>
<proteinExistence type="predicted"/>
<feature type="signal peptide" evidence="1">
    <location>
        <begin position="1"/>
        <end position="20"/>
    </location>
</feature>
<feature type="chain" id="PRO_5042180955" evidence="1">
    <location>
        <begin position="21"/>
        <end position="58"/>
    </location>
</feature>
<evidence type="ECO:0000313" key="3">
    <source>
        <dbReference type="Proteomes" id="UP001203297"/>
    </source>
</evidence>
<evidence type="ECO:0000313" key="2">
    <source>
        <dbReference type="EMBL" id="KAI0289885.1"/>
    </source>
</evidence>
<dbReference type="Proteomes" id="UP001203297">
    <property type="component" value="Unassembled WGS sequence"/>
</dbReference>
<feature type="non-terminal residue" evidence="2">
    <location>
        <position position="1"/>
    </location>
</feature>
<keyword evidence="3" id="KW-1185">Reference proteome</keyword>
<accession>A0AAD4QIS8</accession>
<name>A0AAD4QIS8_9AGAM</name>
<comment type="caution">
    <text evidence="2">The sequence shown here is derived from an EMBL/GenBank/DDBJ whole genome shotgun (WGS) entry which is preliminary data.</text>
</comment>
<reference evidence="2" key="1">
    <citation type="journal article" date="2022" name="New Phytol.">
        <title>Evolutionary transition to the ectomycorrhizal habit in the genomes of a hyperdiverse lineage of mushroom-forming fungi.</title>
        <authorList>
            <person name="Looney B."/>
            <person name="Miyauchi S."/>
            <person name="Morin E."/>
            <person name="Drula E."/>
            <person name="Courty P.E."/>
            <person name="Kohler A."/>
            <person name="Kuo A."/>
            <person name="LaButti K."/>
            <person name="Pangilinan J."/>
            <person name="Lipzen A."/>
            <person name="Riley R."/>
            <person name="Andreopoulos W."/>
            <person name="He G."/>
            <person name="Johnson J."/>
            <person name="Nolan M."/>
            <person name="Tritt A."/>
            <person name="Barry K.W."/>
            <person name="Grigoriev I.V."/>
            <person name="Nagy L.G."/>
            <person name="Hibbett D."/>
            <person name="Henrissat B."/>
            <person name="Matheny P.B."/>
            <person name="Labbe J."/>
            <person name="Martin F.M."/>
        </authorList>
    </citation>
    <scope>NUCLEOTIDE SEQUENCE</scope>
    <source>
        <strain evidence="2">BPL690</strain>
    </source>
</reference>
<dbReference type="EMBL" id="WTXG01000273">
    <property type="protein sequence ID" value="KAI0289885.1"/>
    <property type="molecule type" value="Genomic_DNA"/>
</dbReference>
<organism evidence="2 3">
    <name type="scientific">Multifurca ochricompacta</name>
    <dbReference type="NCBI Taxonomy" id="376703"/>
    <lineage>
        <taxon>Eukaryota</taxon>
        <taxon>Fungi</taxon>
        <taxon>Dikarya</taxon>
        <taxon>Basidiomycota</taxon>
        <taxon>Agaricomycotina</taxon>
        <taxon>Agaricomycetes</taxon>
        <taxon>Russulales</taxon>
        <taxon>Russulaceae</taxon>
        <taxon>Multifurca</taxon>
    </lineage>
</organism>
<dbReference type="AlphaFoldDB" id="A0AAD4QIS8"/>
<sequence>NSRWFLRTSVILLLTSSKPATLMYTLGINFNCQVSVEKGSLLQVPLERHFPGGQVHSL</sequence>
<evidence type="ECO:0000256" key="1">
    <source>
        <dbReference type="SAM" id="SignalP"/>
    </source>
</evidence>